<dbReference type="NCBIfam" id="TIGR00055">
    <property type="entry name" value="uppS"/>
    <property type="match status" value="1"/>
</dbReference>
<dbReference type="GO" id="GO:0016094">
    <property type="term" value="P:polyprenol biosynthetic process"/>
    <property type="evidence" value="ECO:0007669"/>
    <property type="project" value="TreeGrafter"/>
</dbReference>
<accession>A0A9D4ZJJ5</accession>
<evidence type="ECO:0000256" key="3">
    <source>
        <dbReference type="SAM" id="MobiDB-lite"/>
    </source>
</evidence>
<evidence type="ECO:0000256" key="1">
    <source>
        <dbReference type="ARBA" id="ARBA00022679"/>
    </source>
</evidence>
<comment type="caution">
    <text evidence="4">The sequence shown here is derived from an EMBL/GenBank/DDBJ whole genome shotgun (WGS) entry which is preliminary data.</text>
</comment>
<evidence type="ECO:0000256" key="2">
    <source>
        <dbReference type="RuleBase" id="RU363018"/>
    </source>
</evidence>
<dbReference type="SUPFAM" id="SSF64005">
    <property type="entry name" value="Undecaprenyl diphosphate synthase"/>
    <property type="match status" value="1"/>
</dbReference>
<dbReference type="Gene3D" id="3.40.1180.10">
    <property type="entry name" value="Decaprenyl diphosphate synthase-like"/>
    <property type="match status" value="1"/>
</dbReference>
<sequence>MAAGSAAPNSSSRAAALASGIIMTTRPSPLHSLQLAAPAGARIQTLIKTRAAALPSSSGMDQRMEPTAANQQAPTGRHAVQLPHGLDAETMPGHVAFILDGWHRRNGVPTPTTACLAGGEKWKEIVKVSAAWGISAFTTCFVCTENWCRPQVEMQILLQSYTALMHNVCEEFIKLNIQARTIGDISRLPTPLQDALQMLEHRTTQNDGLKLSLGMNYGGRNEIVQACRRIVAKARNDQHLQLTDISEELLDEEMFTGWLPAHERSPDFYIRVGGNQRLSNFLLWQSAYTEFLFLDCLMLDMDEIMYAKALLAYSKRKRIFGKY</sequence>
<dbReference type="PANTHER" id="PTHR10291">
    <property type="entry name" value="DEHYDRODOLICHYL DIPHOSPHATE SYNTHASE FAMILY MEMBER"/>
    <property type="match status" value="1"/>
</dbReference>
<keyword evidence="5" id="KW-1185">Reference proteome</keyword>
<dbReference type="InterPro" id="IPR001441">
    <property type="entry name" value="UPP_synth-like"/>
</dbReference>
<comment type="similarity">
    <text evidence="2">Belongs to the UPP synthase family.</text>
</comment>
<evidence type="ECO:0000313" key="5">
    <source>
        <dbReference type="Proteomes" id="UP000886520"/>
    </source>
</evidence>
<dbReference type="Pfam" id="PF01255">
    <property type="entry name" value="Prenyltransf"/>
    <property type="match status" value="1"/>
</dbReference>
<name>A0A9D4ZJJ5_ADICA</name>
<organism evidence="4 5">
    <name type="scientific">Adiantum capillus-veneris</name>
    <name type="common">Maidenhair fern</name>
    <dbReference type="NCBI Taxonomy" id="13818"/>
    <lineage>
        <taxon>Eukaryota</taxon>
        <taxon>Viridiplantae</taxon>
        <taxon>Streptophyta</taxon>
        <taxon>Embryophyta</taxon>
        <taxon>Tracheophyta</taxon>
        <taxon>Polypodiopsida</taxon>
        <taxon>Polypodiidae</taxon>
        <taxon>Polypodiales</taxon>
        <taxon>Pteridineae</taxon>
        <taxon>Pteridaceae</taxon>
        <taxon>Vittarioideae</taxon>
        <taxon>Adiantum</taxon>
    </lineage>
</organism>
<feature type="region of interest" description="Disordered" evidence="3">
    <location>
        <begin position="55"/>
        <end position="76"/>
    </location>
</feature>
<dbReference type="EC" id="2.5.1.-" evidence="2"/>
<keyword evidence="1 2" id="KW-0808">Transferase</keyword>
<dbReference type="GO" id="GO:0045547">
    <property type="term" value="F:ditrans,polycis-polyprenyl diphosphate synthase [(2E,6E)-farnesyl diphosphate specific] activity"/>
    <property type="evidence" value="ECO:0007669"/>
    <property type="project" value="TreeGrafter"/>
</dbReference>
<dbReference type="AlphaFoldDB" id="A0A9D4ZJJ5"/>
<dbReference type="InterPro" id="IPR036424">
    <property type="entry name" value="UPP_synth-like_sf"/>
</dbReference>
<dbReference type="EMBL" id="JABFUD020000009">
    <property type="protein sequence ID" value="KAI5075401.1"/>
    <property type="molecule type" value="Genomic_DNA"/>
</dbReference>
<dbReference type="PANTHER" id="PTHR10291:SF0">
    <property type="entry name" value="DEHYDRODOLICHYL DIPHOSPHATE SYNTHASE 2"/>
    <property type="match status" value="1"/>
</dbReference>
<protein>
    <recommendedName>
        <fullName evidence="2">Alkyl transferase</fullName>
        <ecNumber evidence="2">2.5.1.-</ecNumber>
    </recommendedName>
</protein>
<gene>
    <name evidence="4" type="ORF">GOP47_0009477</name>
</gene>
<reference evidence="4" key="1">
    <citation type="submission" date="2021-01" db="EMBL/GenBank/DDBJ databases">
        <title>Adiantum capillus-veneris genome.</title>
        <authorList>
            <person name="Fang Y."/>
            <person name="Liao Q."/>
        </authorList>
    </citation>
    <scope>NUCLEOTIDE SEQUENCE</scope>
    <source>
        <strain evidence="4">H3</strain>
        <tissue evidence="4">Leaf</tissue>
    </source>
</reference>
<proteinExistence type="inferred from homology"/>
<dbReference type="OrthoDB" id="4173905at2759"/>
<evidence type="ECO:0000313" key="4">
    <source>
        <dbReference type="EMBL" id="KAI5075401.1"/>
    </source>
</evidence>
<dbReference type="Proteomes" id="UP000886520">
    <property type="component" value="Chromosome 9"/>
</dbReference>
<dbReference type="CDD" id="cd00475">
    <property type="entry name" value="Cis_IPPS"/>
    <property type="match status" value="1"/>
</dbReference>